<keyword evidence="5" id="KW-0520">NAD</keyword>
<evidence type="ECO:0000259" key="6">
    <source>
        <dbReference type="Pfam" id="PF07992"/>
    </source>
</evidence>
<dbReference type="Gene3D" id="3.50.50.100">
    <property type="match status" value="1"/>
</dbReference>
<keyword evidence="4" id="KW-0560">Oxidoreductase</keyword>
<feature type="domain" description="FAD/NAD(P)-binding" evidence="6">
    <location>
        <begin position="77"/>
        <end position="397"/>
    </location>
</feature>
<proteinExistence type="inferred from homology"/>
<evidence type="ECO:0000313" key="8">
    <source>
        <dbReference type="EMBL" id="RMX53172.1"/>
    </source>
</evidence>
<evidence type="ECO:0000256" key="3">
    <source>
        <dbReference type="ARBA" id="ARBA00022827"/>
    </source>
</evidence>
<name>A0A3M6UHN7_POCDA</name>
<dbReference type="InterPro" id="IPR023753">
    <property type="entry name" value="FAD/NAD-binding_dom"/>
</dbReference>
<dbReference type="OMA" id="DHCIFLD"/>
<comment type="similarity">
    <text evidence="1">Belongs to the NADH dehydrogenase family.</text>
</comment>
<dbReference type="InterPro" id="IPR036188">
    <property type="entry name" value="FAD/NAD-bd_sf"/>
</dbReference>
<dbReference type="Pfam" id="PF07992">
    <property type="entry name" value="Pyr_redox_2"/>
    <property type="match status" value="1"/>
</dbReference>
<dbReference type="InterPro" id="IPR045024">
    <property type="entry name" value="NDH-2"/>
</dbReference>
<keyword evidence="2" id="KW-0285">Flavoprotein</keyword>
<keyword evidence="3" id="KW-0274">FAD</keyword>
<evidence type="ECO:0000256" key="4">
    <source>
        <dbReference type="ARBA" id="ARBA00023002"/>
    </source>
</evidence>
<evidence type="ECO:0000259" key="7">
    <source>
        <dbReference type="Pfam" id="PF22366"/>
    </source>
</evidence>
<evidence type="ECO:0000313" key="9">
    <source>
        <dbReference type="Proteomes" id="UP000275408"/>
    </source>
</evidence>
<dbReference type="PANTHER" id="PTHR43706">
    <property type="entry name" value="NADH DEHYDROGENASE"/>
    <property type="match status" value="1"/>
</dbReference>
<protein>
    <submittedName>
        <fullName evidence="8">Uncharacterized protein</fullName>
    </submittedName>
</protein>
<dbReference type="EMBL" id="RCHS01001508">
    <property type="protein sequence ID" value="RMX53172.1"/>
    <property type="molecule type" value="Genomic_DNA"/>
</dbReference>
<organism evidence="8 9">
    <name type="scientific">Pocillopora damicornis</name>
    <name type="common">Cauliflower coral</name>
    <name type="synonym">Millepora damicornis</name>
    <dbReference type="NCBI Taxonomy" id="46731"/>
    <lineage>
        <taxon>Eukaryota</taxon>
        <taxon>Metazoa</taxon>
        <taxon>Cnidaria</taxon>
        <taxon>Anthozoa</taxon>
        <taxon>Hexacorallia</taxon>
        <taxon>Scleractinia</taxon>
        <taxon>Astrocoeniina</taxon>
        <taxon>Pocilloporidae</taxon>
        <taxon>Pocillopora</taxon>
    </lineage>
</organism>
<gene>
    <name evidence="8" type="ORF">pdam_00015473</name>
</gene>
<evidence type="ECO:0000256" key="2">
    <source>
        <dbReference type="ARBA" id="ARBA00022630"/>
    </source>
</evidence>
<dbReference type="InterPro" id="IPR054585">
    <property type="entry name" value="NDH2-like_C"/>
</dbReference>
<evidence type="ECO:0000256" key="5">
    <source>
        <dbReference type="ARBA" id="ARBA00023027"/>
    </source>
</evidence>
<keyword evidence="9" id="KW-1185">Reference proteome</keyword>
<dbReference type="GO" id="GO:0005739">
    <property type="term" value="C:mitochondrion"/>
    <property type="evidence" value="ECO:0007669"/>
    <property type="project" value="TreeGrafter"/>
</dbReference>
<dbReference type="PANTHER" id="PTHR43706:SF13">
    <property type="entry name" value="NADH DEHYDROGENASE-RELATED"/>
    <property type="match status" value="1"/>
</dbReference>
<dbReference type="Proteomes" id="UP000275408">
    <property type="component" value="Unassembled WGS sequence"/>
</dbReference>
<dbReference type="AlphaFoldDB" id="A0A3M6UHN7"/>
<comment type="caution">
    <text evidence="8">The sequence shown here is derived from an EMBL/GenBank/DDBJ whole genome shotgun (WGS) entry which is preliminary data.</text>
</comment>
<sequence length="486" mass="55056">MLCITANVPVKGSETRWTTYMLIKVKKKLKFAAMISTLNLKTLSRLTLSQCFVTRSLRTSAIAVQNTQKKELGDRQRLVILGTGWGSYSVLKQIDKKLFDVIVVSPRNHFLFTPLLCSTTVGTLEFRSIIEPVRNTGFRDEHHFQQAEAVELLPDEHTVVCKSTLNGDRYDLKYDKLVIGVGAVSNTFGVPGVYDHAFFLKEISDARMIRNQILKNFELAMQPGVSEEEKKRLLHFVIVGGGPTGVEFGAELYDFVKQDVTRLYVHERSNVRVTLIEARQILPSFDEKLRTFAESKMRQRDQFELLQSSVTQVCADHIQLKDGEKLPCGLVVWSTGLAPRPFTASVKLPKNNNSQLVVDKFLRVQGIDDGSIFAIGDCSFIEANPYPCTAQVAEREGSYVAKSLGLSAQGRGSEVEPFSWRNIGMLAYLGDYQGLADFPTSKLQGFKSWILWRSVYFTKLGSWRLRFQVPFDWMRTFIWGRDVSQF</sequence>
<dbReference type="PRINTS" id="PR00368">
    <property type="entry name" value="FADPNR"/>
</dbReference>
<dbReference type="STRING" id="46731.A0A3M6UHN7"/>
<dbReference type="SUPFAM" id="SSF51905">
    <property type="entry name" value="FAD/NAD(P)-binding domain"/>
    <property type="match status" value="2"/>
</dbReference>
<dbReference type="OrthoDB" id="3244603at2759"/>
<dbReference type="Pfam" id="PF22366">
    <property type="entry name" value="NDH2_C"/>
    <property type="match status" value="1"/>
</dbReference>
<feature type="domain" description="External alternative NADH-ubiquinone oxidoreductase-like C-terminal" evidence="7">
    <location>
        <begin position="424"/>
        <end position="482"/>
    </location>
</feature>
<evidence type="ECO:0000256" key="1">
    <source>
        <dbReference type="ARBA" id="ARBA00005272"/>
    </source>
</evidence>
<accession>A0A3M6UHN7</accession>
<reference evidence="8 9" key="1">
    <citation type="journal article" date="2018" name="Sci. Rep.">
        <title>Comparative analysis of the Pocillopora damicornis genome highlights role of immune system in coral evolution.</title>
        <authorList>
            <person name="Cunning R."/>
            <person name="Bay R.A."/>
            <person name="Gillette P."/>
            <person name="Baker A.C."/>
            <person name="Traylor-Knowles N."/>
        </authorList>
    </citation>
    <scope>NUCLEOTIDE SEQUENCE [LARGE SCALE GENOMIC DNA]</scope>
    <source>
        <strain evidence="8">RSMAS</strain>
        <tissue evidence="8">Whole animal</tissue>
    </source>
</reference>
<dbReference type="GO" id="GO:0003954">
    <property type="term" value="F:NADH dehydrogenase activity"/>
    <property type="evidence" value="ECO:0007669"/>
    <property type="project" value="InterPro"/>
</dbReference>